<proteinExistence type="predicted"/>
<protein>
    <submittedName>
        <fullName evidence="4">CBS domain-containing protein</fullName>
    </submittedName>
</protein>
<feature type="domain" description="CBS" evidence="3">
    <location>
        <begin position="78"/>
        <end position="134"/>
    </location>
</feature>
<dbReference type="AlphaFoldDB" id="A0A429G8E6"/>
<dbReference type="InterPro" id="IPR046342">
    <property type="entry name" value="CBS_dom_sf"/>
</dbReference>
<reference evidence="4 5" key="1">
    <citation type="submission" date="2018-10" db="EMBL/GenBank/DDBJ databases">
        <title>Co-occurring genomic capacity for anaerobic methane metabolism and dissimilatory sulfite reduction discovered in the Korarchaeota.</title>
        <authorList>
            <person name="Mckay L.J."/>
            <person name="Dlakic M."/>
            <person name="Fields M.W."/>
            <person name="Delmont T.O."/>
            <person name="Eren A.M."/>
            <person name="Jay Z.J."/>
            <person name="Klingelsmith K.B."/>
            <person name="Rusch D.B."/>
            <person name="Inskeep W.P."/>
        </authorList>
    </citation>
    <scope>NUCLEOTIDE SEQUENCE [LARGE SCALE GENOMIC DNA]</scope>
    <source>
        <strain evidence="4 5">WS</strain>
    </source>
</reference>
<evidence type="ECO:0000259" key="3">
    <source>
        <dbReference type="PROSITE" id="PS51371"/>
    </source>
</evidence>
<sequence>MAKVRDYMTKDVAVVSPQDTIGKARNLMLERRVRRLVVVEGNEVVGIITATDIAKALARRGAPWKWRDPASSLVSRFMTANPVTIGPDESIFTASKVMRERMIGGLPVVEDSELLGILSETDVTRFFEERMRGLYKASDLLSDRYGVVRYDANLKKVARMIASGKRVILVTGLDGKYEGIISEGELALWVPELAERYVLIPSRVGRRVSLNTKVKTAGSIMKELRIKVTPEDDAGKAARFMLEWGLPAVPVFDGESLLGVVDKKEVVRVVSDAA</sequence>
<evidence type="ECO:0000256" key="2">
    <source>
        <dbReference type="PROSITE-ProRule" id="PRU00703"/>
    </source>
</evidence>
<dbReference type="SUPFAM" id="SSF54631">
    <property type="entry name" value="CBS-domain pair"/>
    <property type="match status" value="2"/>
</dbReference>
<comment type="caution">
    <text evidence="4">The sequence shown here is derived from an EMBL/GenBank/DDBJ whole genome shotgun (WGS) entry which is preliminary data.</text>
</comment>
<dbReference type="EMBL" id="RCOR01000014">
    <property type="protein sequence ID" value="RSN70071.1"/>
    <property type="molecule type" value="Genomic_DNA"/>
</dbReference>
<evidence type="ECO:0000313" key="4">
    <source>
        <dbReference type="EMBL" id="RSN70071.1"/>
    </source>
</evidence>
<gene>
    <name evidence="4" type="ORF">D9Q81_01820</name>
</gene>
<dbReference type="PANTHER" id="PTHR43080:SF2">
    <property type="entry name" value="CBS DOMAIN-CONTAINING PROTEIN"/>
    <property type="match status" value="1"/>
</dbReference>
<evidence type="ECO:0000313" key="5">
    <source>
        <dbReference type="Proteomes" id="UP000278149"/>
    </source>
</evidence>
<dbReference type="Pfam" id="PF00571">
    <property type="entry name" value="CBS"/>
    <property type="match status" value="4"/>
</dbReference>
<dbReference type="InterPro" id="IPR000644">
    <property type="entry name" value="CBS_dom"/>
</dbReference>
<name>A0A429G8E6_9CREN</name>
<dbReference type="PANTHER" id="PTHR43080">
    <property type="entry name" value="CBS DOMAIN-CONTAINING PROTEIN CBSX3, MITOCHONDRIAL"/>
    <property type="match status" value="1"/>
</dbReference>
<dbReference type="SMART" id="SM00116">
    <property type="entry name" value="CBS"/>
    <property type="match status" value="3"/>
</dbReference>
<feature type="domain" description="CBS" evidence="3">
    <location>
        <begin position="8"/>
        <end position="63"/>
    </location>
</feature>
<dbReference type="InterPro" id="IPR051257">
    <property type="entry name" value="Diverse_CBS-Domain"/>
</dbReference>
<dbReference type="Gene3D" id="3.10.580.10">
    <property type="entry name" value="CBS-domain"/>
    <property type="match status" value="2"/>
</dbReference>
<evidence type="ECO:0000256" key="1">
    <source>
        <dbReference type="ARBA" id="ARBA00023122"/>
    </source>
</evidence>
<dbReference type="RefSeq" id="WP_125740825.1">
    <property type="nucleotide sequence ID" value="NZ_RCOR01000014.1"/>
</dbReference>
<organism evidence="4 5">
    <name type="scientific">Candidatus Korarchaeum cryptofilum</name>
    <dbReference type="NCBI Taxonomy" id="498846"/>
    <lineage>
        <taxon>Archaea</taxon>
        <taxon>Thermoproteota</taxon>
        <taxon>Candidatus Korarchaeia</taxon>
        <taxon>Candidatus Korarchaeales</taxon>
        <taxon>Candidatus Korarchaeaceae</taxon>
        <taxon>Candidatus Korarchaeum</taxon>
    </lineage>
</organism>
<keyword evidence="1 2" id="KW-0129">CBS domain</keyword>
<accession>A0A429G8E6</accession>
<dbReference type="PROSITE" id="PS51371">
    <property type="entry name" value="CBS"/>
    <property type="match status" value="2"/>
</dbReference>
<dbReference type="Proteomes" id="UP000278149">
    <property type="component" value="Unassembled WGS sequence"/>
</dbReference>